<reference evidence="1 2" key="1">
    <citation type="submission" date="2020-03" db="EMBL/GenBank/DDBJ databases">
        <title>Genomic Encyclopedia of Type Strains, Phase III (KMG-III): the genomes of soil and plant-associated and newly described type strains.</title>
        <authorList>
            <person name="Whitman W."/>
        </authorList>
    </citation>
    <scope>NUCLEOTIDE SEQUENCE [LARGE SCALE GENOMIC DNA]</scope>
    <source>
        <strain evidence="1 2">CECT 8804</strain>
    </source>
</reference>
<dbReference type="Proteomes" id="UP000727456">
    <property type="component" value="Unassembled WGS sequence"/>
</dbReference>
<proteinExistence type="predicted"/>
<name>A0ABX0TWF5_9SPHN</name>
<evidence type="ECO:0000313" key="2">
    <source>
        <dbReference type="Proteomes" id="UP000727456"/>
    </source>
</evidence>
<keyword evidence="2" id="KW-1185">Reference proteome</keyword>
<organism evidence="1 2">
    <name type="scientific">Sphingomonas vulcanisoli</name>
    <dbReference type="NCBI Taxonomy" id="1658060"/>
    <lineage>
        <taxon>Bacteria</taxon>
        <taxon>Pseudomonadati</taxon>
        <taxon>Pseudomonadota</taxon>
        <taxon>Alphaproteobacteria</taxon>
        <taxon>Sphingomonadales</taxon>
        <taxon>Sphingomonadaceae</taxon>
        <taxon>Sphingomonas</taxon>
    </lineage>
</organism>
<dbReference type="RefSeq" id="WP_167074061.1">
    <property type="nucleotide sequence ID" value="NZ_JAAOZC010000007.1"/>
</dbReference>
<gene>
    <name evidence="1" type="ORF">FHS31_002659</name>
</gene>
<accession>A0ABX0TWF5</accession>
<sequence>MSKTSAESEEAVIDMAELGASLARRRATLAPVETPRNAGKARTASKRALLRAIEEAGGHW</sequence>
<evidence type="ECO:0008006" key="3">
    <source>
        <dbReference type="Google" id="ProtNLM"/>
    </source>
</evidence>
<dbReference type="EMBL" id="JAAOZC010000007">
    <property type="protein sequence ID" value="NIJ09029.1"/>
    <property type="molecule type" value="Genomic_DNA"/>
</dbReference>
<protein>
    <recommendedName>
        <fullName evidence="3">Transcriptional regulator</fullName>
    </recommendedName>
</protein>
<comment type="caution">
    <text evidence="1">The sequence shown here is derived from an EMBL/GenBank/DDBJ whole genome shotgun (WGS) entry which is preliminary data.</text>
</comment>
<evidence type="ECO:0000313" key="1">
    <source>
        <dbReference type="EMBL" id="NIJ09029.1"/>
    </source>
</evidence>